<evidence type="ECO:0000313" key="1">
    <source>
        <dbReference type="EMBL" id="SFV50322.1"/>
    </source>
</evidence>
<dbReference type="EMBL" id="FPHB01000011">
    <property type="protein sequence ID" value="SFV50322.1"/>
    <property type="molecule type" value="Genomic_DNA"/>
</dbReference>
<organism evidence="1">
    <name type="scientific">hydrothermal vent metagenome</name>
    <dbReference type="NCBI Taxonomy" id="652676"/>
    <lineage>
        <taxon>unclassified sequences</taxon>
        <taxon>metagenomes</taxon>
        <taxon>ecological metagenomes</taxon>
    </lineage>
</organism>
<dbReference type="AlphaFoldDB" id="A0A1W1BA15"/>
<reference evidence="1" key="1">
    <citation type="submission" date="2016-10" db="EMBL/GenBank/DDBJ databases">
        <authorList>
            <person name="de Groot N.N."/>
        </authorList>
    </citation>
    <scope>NUCLEOTIDE SEQUENCE</scope>
</reference>
<proteinExistence type="predicted"/>
<evidence type="ECO:0008006" key="2">
    <source>
        <dbReference type="Google" id="ProtNLM"/>
    </source>
</evidence>
<protein>
    <recommendedName>
        <fullName evidence="2">PAS domain-containing protein</fullName>
    </recommendedName>
</protein>
<name>A0A1W1BA15_9ZZZZ</name>
<gene>
    <name evidence="1" type="ORF">MNB_SM-7-1056</name>
</gene>
<sequence>MNLEQQWLEYDFNPFILFSHEGKIVSLNAEAQFLLGSANQKEIFELTTAHAPLSYGFKTTFLDIEFGRHRFFGITVGYIDDDTIGIKLYRFPTLNKNNIQKPEGELTNIFTIIDLCISSNSIGRSIEFVKDFDPTIPDIIINSNKLVKVLDLMYKCFLDNKKITTRVYYRIGEYIKYDEKKYSLFSIEISAKKLDQTYLHELQEYIVSTCFYLDIKEHKLTINLPIIT</sequence>
<accession>A0A1W1BA15</accession>